<feature type="non-terminal residue" evidence="3">
    <location>
        <position position="816"/>
    </location>
</feature>
<feature type="compositionally biased region" description="Polar residues" evidence="2">
    <location>
        <begin position="405"/>
        <end position="416"/>
    </location>
</feature>
<feature type="region of interest" description="Disordered" evidence="2">
    <location>
        <begin position="679"/>
        <end position="816"/>
    </location>
</feature>
<evidence type="ECO:0000313" key="4">
    <source>
        <dbReference type="Proteomes" id="UP000195879"/>
    </source>
</evidence>
<protein>
    <submittedName>
        <fullName evidence="3">Plasmodium variant antigen protein Cir/Yir/Bir, putative</fullName>
    </submittedName>
</protein>
<reference evidence="3 4" key="1">
    <citation type="submission" date="2016-08" db="EMBL/GenBank/DDBJ databases">
        <authorList>
            <consortium name="Pathogen Informatics"/>
        </authorList>
    </citation>
    <scope>NUCLEOTIDE SEQUENCE [LARGE SCALE GENOMIC DNA]</scope>
    <source>
        <strain evidence="3 4">DK</strain>
    </source>
</reference>
<gene>
    <name evidence="3" type="ORF">PCHDK_000433100</name>
</gene>
<accession>A0A1D3LN65</accession>
<feature type="coiled-coil region" evidence="1">
    <location>
        <begin position="621"/>
        <end position="651"/>
    </location>
</feature>
<feature type="compositionally biased region" description="Basic and acidic residues" evidence="2">
    <location>
        <begin position="304"/>
        <end position="318"/>
    </location>
</feature>
<feature type="compositionally biased region" description="Low complexity" evidence="2">
    <location>
        <begin position="707"/>
        <end position="717"/>
    </location>
</feature>
<organism evidence="3 4">
    <name type="scientific">Plasmodium chabaudi adami</name>
    <dbReference type="NCBI Taxonomy" id="5826"/>
    <lineage>
        <taxon>Eukaryota</taxon>
        <taxon>Sar</taxon>
        <taxon>Alveolata</taxon>
        <taxon>Apicomplexa</taxon>
        <taxon>Aconoidasida</taxon>
        <taxon>Haemosporida</taxon>
        <taxon>Plasmodiidae</taxon>
        <taxon>Plasmodium</taxon>
        <taxon>Plasmodium (Vinckeia)</taxon>
    </lineage>
</organism>
<feature type="compositionally biased region" description="Polar residues" evidence="2">
    <location>
        <begin position="264"/>
        <end position="291"/>
    </location>
</feature>
<sequence length="816" mass="87045">MCKLLLEGDSYFSDENINTQKFNKHSTIKSYCRNGGCKTNEERINALNAYIFMEFKRSIVIKQKYNDYDECLLMWISDKLFKMDDESKDPNRNIYTITLIQAYEKHLKKYKVKLDYWTLFDIIGDMKEANLKYISEFYKLLSNICKTIADYEKNGAKSKKLSKNSADCSFQYKTLYMNVSECKPYLDLLNKLKGIYDDFRNYAIKNNSSNNELETKLKKLTPKDGEEMPAVRGFKLYKFSNQPCKRKKKKKTASSQKAEPPGPQTSSQASGSKNQGDMDGTKQSVQKNGINTPKGIDAGPGNTKDNENIEESGKKDSNDVAGNQNTHPESGSPSSGAGNGNSNKGGEGLGTGDPGSVSGGGQGSQVRDSGSGIGGGQSSEPIDQGSSGGGTKDTKSVQDGVPDGQISNGSQGGANISQQGTSGGSSRGTGNQGGDTSSGANGELGGTDTEKGGSEGGLADKVSEAGNPDNGKDPSKGGGGDGPGDDKGRQEGSGGSGNLQGSSNDGINDSGGGTDTGAEGTGGITGDGKVGSNDGMCDRANTGSQVGAGGEPGGTCDLQDNHGSQGGQDDQKSPDGSGSERGPGSEQNPTDSTPREKETQNALWPSFDIRSYIYTIASKGMEQLHNAFEFYEEKKEQLTKVTDTMKNLYNTSVSNMQNSFNNFTEFFNNFIINLSIDSKQVEDPPDSGGKQSGSDETGDEPPTHTGPSQSQKDSPQQDQHKQDSHKTPSDTSQTSQGSQPPPTPQTTQTTENSKEQTQVQKSPQGTSENQNSDQTDHEEPQKPVSALVTKQENSGTELKGNGITEIGDSYVLKEYK</sequence>
<feature type="compositionally biased region" description="Basic and acidic residues" evidence="2">
    <location>
        <begin position="718"/>
        <end position="728"/>
    </location>
</feature>
<dbReference type="EMBL" id="LT608207">
    <property type="protein sequence ID" value="SCM13547.1"/>
    <property type="molecule type" value="Genomic_DNA"/>
</dbReference>
<dbReference type="Proteomes" id="UP000195879">
    <property type="component" value="Chromosome 13"/>
</dbReference>
<feature type="compositionally biased region" description="Gly residues" evidence="2">
    <location>
        <begin position="337"/>
        <end position="363"/>
    </location>
</feature>
<evidence type="ECO:0000256" key="1">
    <source>
        <dbReference type="SAM" id="Coils"/>
    </source>
</evidence>
<dbReference type="AlphaFoldDB" id="A0A1D3LN65"/>
<proteinExistence type="predicted"/>
<dbReference type="InterPro" id="IPR006477">
    <property type="entry name" value="Yir_bir_cir"/>
</dbReference>
<keyword evidence="1" id="KW-0175">Coiled coil</keyword>
<feature type="compositionally biased region" description="Gly residues" evidence="2">
    <location>
        <begin position="509"/>
        <end position="529"/>
    </location>
</feature>
<dbReference type="Pfam" id="PF06022">
    <property type="entry name" value="Cir_Bir_Yir"/>
    <property type="match status" value="1"/>
</dbReference>
<dbReference type="OrthoDB" id="373277at2759"/>
<feature type="compositionally biased region" description="Polar residues" evidence="2">
    <location>
        <begin position="320"/>
        <end position="329"/>
    </location>
</feature>
<evidence type="ECO:0000313" key="3">
    <source>
        <dbReference type="EMBL" id="SCM13547.1"/>
    </source>
</evidence>
<feature type="compositionally biased region" description="Low complexity" evidence="2">
    <location>
        <begin position="499"/>
        <end position="508"/>
    </location>
</feature>
<feature type="compositionally biased region" description="Polar residues" evidence="2">
    <location>
        <begin position="755"/>
        <end position="773"/>
    </location>
</feature>
<feature type="compositionally biased region" description="Gly residues" evidence="2">
    <location>
        <begin position="421"/>
        <end position="433"/>
    </location>
</feature>
<name>A0A1D3LN65_PLACE</name>
<feature type="region of interest" description="Disordered" evidence="2">
    <location>
        <begin position="242"/>
        <end position="602"/>
    </location>
</feature>
<evidence type="ECO:0000256" key="2">
    <source>
        <dbReference type="SAM" id="MobiDB-lite"/>
    </source>
</evidence>
<feature type="compositionally biased region" description="Low complexity" evidence="2">
    <location>
        <begin position="729"/>
        <end position="738"/>
    </location>
</feature>